<evidence type="ECO:0000256" key="3">
    <source>
        <dbReference type="ARBA" id="ARBA00023139"/>
    </source>
</evidence>
<sequence length="168" mass="18637">MRARRQLLLAGLAAPLAVALAACGFQPRREPELLFQSIALTGFAPGSPLAAELRRQLARTPVKLVEDPNRAELVLEALLDERDKTSVVTTTAGQVREWQLRVKLDFLLRTPSGEILLPNTQLRMSRDMNTSESAALAKEQEEAQLYRAMQSDVVNQLLRRLAAVRLPA</sequence>
<keyword evidence="3 6" id="KW-0564">Palmitate</keyword>
<dbReference type="Pfam" id="PF04390">
    <property type="entry name" value="LptE"/>
    <property type="match status" value="1"/>
</dbReference>
<gene>
    <name evidence="6" type="primary">lptE</name>
    <name evidence="8" type="ORF">HNP55_001363</name>
</gene>
<dbReference type="GO" id="GO:0009279">
    <property type="term" value="C:cell outer membrane"/>
    <property type="evidence" value="ECO:0007669"/>
    <property type="project" value="UniProtKB-SubCell"/>
</dbReference>
<feature type="chain" id="PRO_5032334386" description="LPS-assembly lipoprotein LptE" evidence="7">
    <location>
        <begin position="22"/>
        <end position="168"/>
    </location>
</feature>
<evidence type="ECO:0000256" key="4">
    <source>
        <dbReference type="ARBA" id="ARBA00023237"/>
    </source>
</evidence>
<proteinExistence type="inferred from homology"/>
<dbReference type="PROSITE" id="PS51257">
    <property type="entry name" value="PROKAR_LIPOPROTEIN"/>
    <property type="match status" value="1"/>
</dbReference>
<keyword evidence="1 6" id="KW-0732">Signal</keyword>
<dbReference type="EMBL" id="JACHLP010000002">
    <property type="protein sequence ID" value="MBB4842848.1"/>
    <property type="molecule type" value="Genomic_DNA"/>
</dbReference>
<keyword evidence="4 6" id="KW-0998">Cell outer membrane</keyword>
<keyword evidence="5 6" id="KW-0449">Lipoprotein</keyword>
<dbReference type="GO" id="GO:0043165">
    <property type="term" value="P:Gram-negative-bacterium-type cell outer membrane assembly"/>
    <property type="evidence" value="ECO:0007669"/>
    <property type="project" value="UniProtKB-UniRule"/>
</dbReference>
<dbReference type="GO" id="GO:0015920">
    <property type="term" value="P:lipopolysaccharide transport"/>
    <property type="evidence" value="ECO:0007669"/>
    <property type="project" value="TreeGrafter"/>
</dbReference>
<dbReference type="Gene3D" id="3.30.160.150">
    <property type="entry name" value="Lipoprotein like domain"/>
    <property type="match status" value="1"/>
</dbReference>
<evidence type="ECO:0000256" key="2">
    <source>
        <dbReference type="ARBA" id="ARBA00023136"/>
    </source>
</evidence>
<evidence type="ECO:0000256" key="6">
    <source>
        <dbReference type="HAMAP-Rule" id="MF_01186"/>
    </source>
</evidence>
<dbReference type="InterPro" id="IPR007485">
    <property type="entry name" value="LPS_assembly_LptE"/>
</dbReference>
<dbReference type="HAMAP" id="MF_01186">
    <property type="entry name" value="LPS_assembly_LptE"/>
    <property type="match status" value="1"/>
</dbReference>
<comment type="similarity">
    <text evidence="6">Belongs to the LptE lipoprotein family.</text>
</comment>
<comment type="caution">
    <text evidence="8">The sequence shown here is derived from an EMBL/GenBank/DDBJ whole genome shotgun (WGS) entry which is preliminary data.</text>
</comment>
<protein>
    <recommendedName>
        <fullName evidence="6">LPS-assembly lipoprotein LptE</fullName>
    </recommendedName>
</protein>
<name>A0A840L9I0_9BURK</name>
<dbReference type="GO" id="GO:0001530">
    <property type="term" value="F:lipopolysaccharide binding"/>
    <property type="evidence" value="ECO:0007669"/>
    <property type="project" value="TreeGrafter"/>
</dbReference>
<evidence type="ECO:0000313" key="9">
    <source>
        <dbReference type="Proteomes" id="UP000562027"/>
    </source>
</evidence>
<dbReference type="Proteomes" id="UP000562027">
    <property type="component" value="Unassembled WGS sequence"/>
</dbReference>
<dbReference type="GO" id="GO:1990351">
    <property type="term" value="C:transporter complex"/>
    <property type="evidence" value="ECO:0007669"/>
    <property type="project" value="TreeGrafter"/>
</dbReference>
<dbReference type="PANTHER" id="PTHR38098:SF1">
    <property type="entry name" value="LPS-ASSEMBLY LIPOPROTEIN LPTE"/>
    <property type="match status" value="1"/>
</dbReference>
<evidence type="ECO:0000256" key="5">
    <source>
        <dbReference type="ARBA" id="ARBA00023288"/>
    </source>
</evidence>
<comment type="subcellular location">
    <subcellularLocation>
        <location evidence="6">Cell outer membrane</location>
        <topology evidence="6">Lipid-anchor</topology>
    </subcellularLocation>
</comment>
<dbReference type="PANTHER" id="PTHR38098">
    <property type="entry name" value="LPS-ASSEMBLY LIPOPROTEIN LPTE"/>
    <property type="match status" value="1"/>
</dbReference>
<dbReference type="AlphaFoldDB" id="A0A840L9I0"/>
<evidence type="ECO:0000313" key="8">
    <source>
        <dbReference type="EMBL" id="MBB4842848.1"/>
    </source>
</evidence>
<evidence type="ECO:0000256" key="1">
    <source>
        <dbReference type="ARBA" id="ARBA00022729"/>
    </source>
</evidence>
<keyword evidence="2 6" id="KW-0472">Membrane</keyword>
<reference evidence="8 9" key="1">
    <citation type="submission" date="2020-08" db="EMBL/GenBank/DDBJ databases">
        <title>Functional genomics of gut bacteria from endangered species of beetles.</title>
        <authorList>
            <person name="Carlos-Shanley C."/>
        </authorList>
    </citation>
    <scope>NUCLEOTIDE SEQUENCE [LARGE SCALE GENOMIC DNA]</scope>
    <source>
        <strain evidence="8 9">S00239</strain>
    </source>
</reference>
<evidence type="ECO:0000256" key="7">
    <source>
        <dbReference type="SAM" id="SignalP"/>
    </source>
</evidence>
<organism evidence="8 9">
    <name type="scientific">Roseateles oligotrophus</name>
    <dbReference type="NCBI Taxonomy" id="1769250"/>
    <lineage>
        <taxon>Bacteria</taxon>
        <taxon>Pseudomonadati</taxon>
        <taxon>Pseudomonadota</taxon>
        <taxon>Betaproteobacteria</taxon>
        <taxon>Burkholderiales</taxon>
        <taxon>Sphaerotilaceae</taxon>
        <taxon>Roseateles</taxon>
    </lineage>
</organism>
<dbReference type="RefSeq" id="WP_184297525.1">
    <property type="nucleotide sequence ID" value="NZ_JACHLP010000002.1"/>
</dbReference>
<feature type="signal peptide" evidence="7">
    <location>
        <begin position="1"/>
        <end position="21"/>
    </location>
</feature>
<comment type="subunit">
    <text evidence="6">Component of the lipopolysaccharide transport and assembly complex. Interacts with LptD.</text>
</comment>
<accession>A0A840L9I0</accession>
<keyword evidence="9" id="KW-1185">Reference proteome</keyword>
<comment type="function">
    <text evidence="6">Together with LptD, is involved in the assembly of lipopolysaccharide (LPS) at the surface of the outer membrane. Required for the proper assembly of LptD. Binds LPS and may serve as the LPS recognition site at the outer membrane.</text>
</comment>